<dbReference type="GO" id="GO:0008966">
    <property type="term" value="F:phosphoglucosamine mutase activity"/>
    <property type="evidence" value="ECO:0007669"/>
    <property type="project" value="UniProtKB-EC"/>
</dbReference>
<dbReference type="PANTHER" id="PTHR42946:SF1">
    <property type="entry name" value="PHOSPHOGLUCOMUTASE (ALPHA-D-GLUCOSE-1,6-BISPHOSPHATE-DEPENDENT)"/>
    <property type="match status" value="1"/>
</dbReference>
<dbReference type="EC" id="5.4.2.10" evidence="12"/>
<evidence type="ECO:0000256" key="4">
    <source>
        <dbReference type="ARBA" id="ARBA00022723"/>
    </source>
</evidence>
<evidence type="ECO:0000256" key="5">
    <source>
        <dbReference type="ARBA" id="ARBA00022842"/>
    </source>
</evidence>
<dbReference type="PROSITE" id="PS00710">
    <property type="entry name" value="PGM_PMM"/>
    <property type="match status" value="1"/>
</dbReference>
<dbReference type="Gene3D" id="3.40.120.10">
    <property type="entry name" value="Alpha-D-Glucose-1,6-Bisphosphate, subunit A, domain 3"/>
    <property type="match status" value="3"/>
</dbReference>
<reference evidence="13" key="1">
    <citation type="journal article" date="2019" name="Int. J. Syst. Evol. Microbiol.">
        <title>The Global Catalogue of Microorganisms (GCM) 10K type strain sequencing project: providing services to taxonomists for standard genome sequencing and annotation.</title>
        <authorList>
            <consortium name="The Broad Institute Genomics Platform"/>
            <consortium name="The Broad Institute Genome Sequencing Center for Infectious Disease"/>
            <person name="Wu L."/>
            <person name="Ma J."/>
        </authorList>
    </citation>
    <scope>NUCLEOTIDE SEQUENCE [LARGE SCALE GENOMIC DNA]</scope>
    <source>
        <strain evidence="13">KCTC 42248</strain>
    </source>
</reference>
<organism evidence="12 13">
    <name type="scientific">Sphingobacterium corticis</name>
    <dbReference type="NCBI Taxonomy" id="1812823"/>
    <lineage>
        <taxon>Bacteria</taxon>
        <taxon>Pseudomonadati</taxon>
        <taxon>Bacteroidota</taxon>
        <taxon>Sphingobacteriia</taxon>
        <taxon>Sphingobacteriales</taxon>
        <taxon>Sphingobacteriaceae</taxon>
        <taxon>Sphingobacterium</taxon>
    </lineage>
</organism>
<dbReference type="RefSeq" id="WP_380869965.1">
    <property type="nucleotide sequence ID" value="NZ_JBHUMA010000006.1"/>
</dbReference>
<dbReference type="InterPro" id="IPR016066">
    <property type="entry name" value="A-D-PHexomutase_CS"/>
</dbReference>
<keyword evidence="6 12" id="KW-0413">Isomerase</keyword>
<dbReference type="Pfam" id="PF02879">
    <property type="entry name" value="PGM_PMM_II"/>
    <property type="match status" value="1"/>
</dbReference>
<keyword evidence="4 7" id="KW-0479">Metal-binding</keyword>
<protein>
    <submittedName>
        <fullName evidence="12">Phosphoglucosamine mutase</fullName>
        <ecNumber evidence="12">5.4.2.10</ecNumber>
    </submittedName>
</protein>
<dbReference type="NCBIfam" id="TIGR03990">
    <property type="entry name" value="Arch_GlmM"/>
    <property type="match status" value="1"/>
</dbReference>
<proteinExistence type="inferred from homology"/>
<evidence type="ECO:0000256" key="6">
    <source>
        <dbReference type="ARBA" id="ARBA00023235"/>
    </source>
</evidence>
<dbReference type="PRINTS" id="PR00509">
    <property type="entry name" value="PGMPMM"/>
</dbReference>
<feature type="domain" description="Alpha-D-phosphohexomutase alpha/beta/alpha" evidence="11">
    <location>
        <begin position="269"/>
        <end position="374"/>
    </location>
</feature>
<dbReference type="Pfam" id="PF02880">
    <property type="entry name" value="PGM_PMM_III"/>
    <property type="match status" value="1"/>
</dbReference>
<evidence type="ECO:0000259" key="10">
    <source>
        <dbReference type="Pfam" id="PF02879"/>
    </source>
</evidence>
<dbReference type="Pfam" id="PF00408">
    <property type="entry name" value="PGM_PMM_IV"/>
    <property type="match status" value="1"/>
</dbReference>
<dbReference type="InterPro" id="IPR005841">
    <property type="entry name" value="Alpha-D-phosphohexomutase_SF"/>
</dbReference>
<keyword evidence="13" id="KW-1185">Reference proteome</keyword>
<feature type="domain" description="Alpha-D-phosphohexomutase alpha/beta/alpha" evidence="9">
    <location>
        <begin position="8"/>
        <end position="134"/>
    </location>
</feature>
<dbReference type="SUPFAM" id="SSF55957">
    <property type="entry name" value="Phosphoglucomutase, C-terminal domain"/>
    <property type="match status" value="1"/>
</dbReference>
<comment type="caution">
    <text evidence="12">The sequence shown here is derived from an EMBL/GenBank/DDBJ whole genome shotgun (WGS) entry which is preliminary data.</text>
</comment>
<dbReference type="InterPro" id="IPR016055">
    <property type="entry name" value="A-D-PHexomutase_a/b/a-I/II/III"/>
</dbReference>
<dbReference type="SUPFAM" id="SSF53738">
    <property type="entry name" value="Phosphoglucomutase, first 3 domains"/>
    <property type="match status" value="3"/>
</dbReference>
<dbReference type="PANTHER" id="PTHR42946">
    <property type="entry name" value="PHOSPHOHEXOSE MUTASE"/>
    <property type="match status" value="1"/>
</dbReference>
<evidence type="ECO:0000256" key="2">
    <source>
        <dbReference type="ARBA" id="ARBA00010231"/>
    </source>
</evidence>
<evidence type="ECO:0000256" key="3">
    <source>
        <dbReference type="ARBA" id="ARBA00022553"/>
    </source>
</evidence>
<dbReference type="Pfam" id="PF02878">
    <property type="entry name" value="PGM_PMM_I"/>
    <property type="match status" value="1"/>
</dbReference>
<accession>A0ABW5NL39</accession>
<dbReference type="InterPro" id="IPR005845">
    <property type="entry name" value="A-D-PHexomutase_a/b/a-II"/>
</dbReference>
<keyword evidence="5 7" id="KW-0460">Magnesium</keyword>
<dbReference type="InterPro" id="IPR024086">
    <property type="entry name" value="GlmM_arc-type"/>
</dbReference>
<sequence length="460" mass="49834">MTLIKSISGIRGTIGGRAGDNLTPIDIVKFTAAFGKMITREHSAKTIVVGRDARVSGEMLARLVIGTLQSVGIDVVDLGLSTTPTVELAVPMEGAAGGIILTASHNPGQWNALKLLNAAGEFINDEQGKEVLALGESLDFDFAEYNALGQVREDQNYLEKHIEAVLALPLVDADAVRQADFKIAVDAVNSSGGIFIPALLKALGVETIYPIHCTPDGKFPHNPEPLKEHLVDLSKAVIENQADLGIAVDPDVDRLVFMMEDGELFGEEYTLVAVADYILSQNPGNTVSNLSSTRALRDVTQRHGGEYFAAAVGEVNVVSKMKEVSAVIGGEGNGGIIYPDSHYGRDALVGVALFLTHLAKMKQKPTQYRASLPQYYMSKNKITLTPQLDIDQLLATMQTRYAHENHSTVDGLKIDFENEWVHLRKSNTEPIIRIYSEGATPEAAEAIAQKIIDEIHDIIQ</sequence>
<dbReference type="InterPro" id="IPR036900">
    <property type="entry name" value="A-D-PHexomutase_C_sf"/>
</dbReference>
<comment type="cofactor">
    <cofactor evidence="1">
        <name>Mg(2+)</name>
        <dbReference type="ChEBI" id="CHEBI:18420"/>
    </cofactor>
</comment>
<evidence type="ECO:0000313" key="12">
    <source>
        <dbReference type="EMBL" id="MFD2599841.1"/>
    </source>
</evidence>
<dbReference type="InterPro" id="IPR005844">
    <property type="entry name" value="A-D-PHexomutase_a/b/a-I"/>
</dbReference>
<evidence type="ECO:0000259" key="11">
    <source>
        <dbReference type="Pfam" id="PF02880"/>
    </source>
</evidence>
<evidence type="ECO:0000259" key="8">
    <source>
        <dbReference type="Pfam" id="PF00408"/>
    </source>
</evidence>
<name>A0ABW5NL39_9SPHI</name>
<evidence type="ECO:0000256" key="1">
    <source>
        <dbReference type="ARBA" id="ARBA00001946"/>
    </source>
</evidence>
<dbReference type="InterPro" id="IPR005843">
    <property type="entry name" value="A-D-PHexomutase_C"/>
</dbReference>
<dbReference type="InterPro" id="IPR005846">
    <property type="entry name" value="A-D-PHexomutase_a/b/a-III"/>
</dbReference>
<dbReference type="InterPro" id="IPR050060">
    <property type="entry name" value="Phosphoglucosamine_mutase"/>
</dbReference>
<dbReference type="EMBL" id="JBHUMA010000006">
    <property type="protein sequence ID" value="MFD2599841.1"/>
    <property type="molecule type" value="Genomic_DNA"/>
</dbReference>
<feature type="domain" description="Alpha-D-phosphohexomutase alpha/beta/alpha" evidence="10">
    <location>
        <begin position="171"/>
        <end position="262"/>
    </location>
</feature>
<dbReference type="Gene3D" id="3.30.310.50">
    <property type="entry name" value="Alpha-D-phosphohexomutase, C-terminal domain"/>
    <property type="match status" value="1"/>
</dbReference>
<dbReference type="Proteomes" id="UP001597393">
    <property type="component" value="Unassembled WGS sequence"/>
</dbReference>
<feature type="domain" description="Alpha-D-phosphohexomutase C-terminal" evidence="8">
    <location>
        <begin position="403"/>
        <end position="453"/>
    </location>
</feature>
<keyword evidence="3" id="KW-0597">Phosphoprotein</keyword>
<evidence type="ECO:0000313" key="13">
    <source>
        <dbReference type="Proteomes" id="UP001597393"/>
    </source>
</evidence>
<evidence type="ECO:0000256" key="7">
    <source>
        <dbReference type="RuleBase" id="RU004326"/>
    </source>
</evidence>
<comment type="similarity">
    <text evidence="2 7">Belongs to the phosphohexose mutase family.</text>
</comment>
<evidence type="ECO:0000259" key="9">
    <source>
        <dbReference type="Pfam" id="PF02878"/>
    </source>
</evidence>
<gene>
    <name evidence="12" type="primary">glmM</name>
    <name evidence="12" type="ORF">ACFSQ3_12850</name>
</gene>